<reference evidence="1 2" key="1">
    <citation type="journal article" date="2006" name="Science">
        <title>The genome of black cottonwood, Populus trichocarpa (Torr. &amp; Gray).</title>
        <authorList>
            <person name="Tuskan G.A."/>
            <person name="Difazio S."/>
            <person name="Jansson S."/>
            <person name="Bohlmann J."/>
            <person name="Grigoriev I."/>
            <person name="Hellsten U."/>
            <person name="Putnam N."/>
            <person name="Ralph S."/>
            <person name="Rombauts S."/>
            <person name="Salamov A."/>
            <person name="Schein J."/>
            <person name="Sterck L."/>
            <person name="Aerts A."/>
            <person name="Bhalerao R.R."/>
            <person name="Bhalerao R.P."/>
            <person name="Blaudez D."/>
            <person name="Boerjan W."/>
            <person name="Brun A."/>
            <person name="Brunner A."/>
            <person name="Busov V."/>
            <person name="Campbell M."/>
            <person name="Carlson J."/>
            <person name="Chalot M."/>
            <person name="Chapman J."/>
            <person name="Chen G.L."/>
            <person name="Cooper D."/>
            <person name="Coutinho P.M."/>
            <person name="Couturier J."/>
            <person name="Covert S."/>
            <person name="Cronk Q."/>
            <person name="Cunningham R."/>
            <person name="Davis J."/>
            <person name="Degroeve S."/>
            <person name="Dejardin A."/>
            <person name="Depamphilis C."/>
            <person name="Detter J."/>
            <person name="Dirks B."/>
            <person name="Dubchak I."/>
            <person name="Duplessis S."/>
            <person name="Ehlting J."/>
            <person name="Ellis B."/>
            <person name="Gendler K."/>
            <person name="Goodstein D."/>
            <person name="Gribskov M."/>
            <person name="Grimwood J."/>
            <person name="Groover A."/>
            <person name="Gunter L."/>
            <person name="Hamberger B."/>
            <person name="Heinze B."/>
            <person name="Helariutta Y."/>
            <person name="Henrissat B."/>
            <person name="Holligan D."/>
            <person name="Holt R."/>
            <person name="Huang W."/>
            <person name="Islam-Faridi N."/>
            <person name="Jones S."/>
            <person name="Jones-Rhoades M."/>
            <person name="Jorgensen R."/>
            <person name="Joshi C."/>
            <person name="Kangasjarvi J."/>
            <person name="Karlsson J."/>
            <person name="Kelleher C."/>
            <person name="Kirkpatrick R."/>
            <person name="Kirst M."/>
            <person name="Kohler A."/>
            <person name="Kalluri U."/>
            <person name="Larimer F."/>
            <person name="Leebens-Mack J."/>
            <person name="Leple J.C."/>
            <person name="Locascio P."/>
            <person name="Lou Y."/>
            <person name="Lucas S."/>
            <person name="Martin F."/>
            <person name="Montanini B."/>
            <person name="Napoli C."/>
            <person name="Nelson D.R."/>
            <person name="Nelson C."/>
            <person name="Nieminen K."/>
            <person name="Nilsson O."/>
            <person name="Pereda V."/>
            <person name="Peter G."/>
            <person name="Philippe R."/>
            <person name="Pilate G."/>
            <person name="Poliakov A."/>
            <person name="Razumovskaya J."/>
            <person name="Richardson P."/>
            <person name="Rinaldi C."/>
            <person name="Ritland K."/>
            <person name="Rouze P."/>
            <person name="Ryaboy D."/>
            <person name="Schmutz J."/>
            <person name="Schrader J."/>
            <person name="Segerman B."/>
            <person name="Shin H."/>
            <person name="Siddiqui A."/>
            <person name="Sterky F."/>
            <person name="Terry A."/>
            <person name="Tsai C.J."/>
            <person name="Uberbacher E."/>
            <person name="Unneberg P."/>
            <person name="Vahala J."/>
            <person name="Wall K."/>
            <person name="Wessler S."/>
            <person name="Yang G."/>
            <person name="Yin T."/>
            <person name="Douglas C."/>
            <person name="Marra M."/>
            <person name="Sandberg G."/>
            <person name="Van de Peer Y."/>
            <person name="Rokhsar D."/>
        </authorList>
    </citation>
    <scope>NUCLEOTIDE SEQUENCE [LARGE SCALE GENOMIC DNA]</scope>
    <source>
        <strain evidence="2">cv. Nisqually</strain>
    </source>
</reference>
<organism evidence="1 2">
    <name type="scientific">Populus trichocarpa</name>
    <name type="common">Western balsam poplar</name>
    <name type="synonym">Populus balsamifera subsp. trichocarpa</name>
    <dbReference type="NCBI Taxonomy" id="3694"/>
    <lineage>
        <taxon>Eukaryota</taxon>
        <taxon>Viridiplantae</taxon>
        <taxon>Streptophyta</taxon>
        <taxon>Embryophyta</taxon>
        <taxon>Tracheophyta</taxon>
        <taxon>Spermatophyta</taxon>
        <taxon>Magnoliopsida</taxon>
        <taxon>eudicotyledons</taxon>
        <taxon>Gunneridae</taxon>
        <taxon>Pentapetalae</taxon>
        <taxon>rosids</taxon>
        <taxon>fabids</taxon>
        <taxon>Malpighiales</taxon>
        <taxon>Salicaceae</taxon>
        <taxon>Saliceae</taxon>
        <taxon>Populus</taxon>
    </lineage>
</organism>
<protein>
    <submittedName>
        <fullName evidence="1">Uncharacterized protein</fullName>
    </submittedName>
</protein>
<proteinExistence type="predicted"/>
<gene>
    <name evidence="1" type="ORF">POPTR_018G012050v4</name>
</gene>
<comment type="caution">
    <text evidence="1">The sequence shown here is derived from an EMBL/GenBank/DDBJ whole genome shotgun (WGS) entry which is preliminary data.</text>
</comment>
<evidence type="ECO:0000313" key="1">
    <source>
        <dbReference type="EMBL" id="KAI9377951.1"/>
    </source>
</evidence>
<keyword evidence="2" id="KW-1185">Reference proteome</keyword>
<evidence type="ECO:0000313" key="2">
    <source>
        <dbReference type="Proteomes" id="UP000006729"/>
    </source>
</evidence>
<accession>A0ACC0RMV2</accession>
<dbReference type="Proteomes" id="UP000006729">
    <property type="component" value="Chromosome 18"/>
</dbReference>
<sequence length="98" mass="11233">MQLKAILTSKHSKSRTTPTFTPTYAVEFWANPISMNNIFKERNKKIRTCIEGGYAEKARNGLYLAFGVLLPLLNNEKKQQPKNQHTSSPFIDMSWDIS</sequence>
<dbReference type="EMBL" id="CM009307">
    <property type="protein sequence ID" value="KAI9377951.1"/>
    <property type="molecule type" value="Genomic_DNA"/>
</dbReference>
<name>A0ACC0RMV2_POPTR</name>